<dbReference type="GO" id="GO:0004812">
    <property type="term" value="F:aminoacyl-tRNA ligase activity"/>
    <property type="evidence" value="ECO:0007669"/>
    <property type="project" value="UniProtKB-KW"/>
</dbReference>
<keyword evidence="2" id="KW-0436">Ligase</keyword>
<protein>
    <submittedName>
        <fullName evidence="2">Cysteinyl-tRNA synthetase</fullName>
    </submittedName>
</protein>
<dbReference type="EMBL" id="GDID01005561">
    <property type="protein sequence ID" value="JAP91045.1"/>
    <property type="molecule type" value="Transcribed_RNA"/>
</dbReference>
<name>A0A146K5B0_9EUKA</name>
<keyword evidence="1" id="KW-0175">Coiled coil</keyword>
<organism evidence="2">
    <name type="scientific">Trepomonas sp. PC1</name>
    <dbReference type="NCBI Taxonomy" id="1076344"/>
    <lineage>
        <taxon>Eukaryota</taxon>
        <taxon>Metamonada</taxon>
        <taxon>Diplomonadida</taxon>
        <taxon>Hexamitidae</taxon>
        <taxon>Hexamitinae</taxon>
        <taxon>Trepomonas</taxon>
    </lineage>
</organism>
<keyword evidence="2" id="KW-0030">Aminoacyl-tRNA synthetase</keyword>
<feature type="coiled-coil region" evidence="1">
    <location>
        <begin position="86"/>
        <end position="123"/>
    </location>
</feature>
<gene>
    <name evidence="2" type="ORF">TPC1_17454</name>
</gene>
<evidence type="ECO:0000313" key="2">
    <source>
        <dbReference type="EMBL" id="JAP91045.1"/>
    </source>
</evidence>
<reference evidence="2" key="1">
    <citation type="submission" date="2015-07" db="EMBL/GenBank/DDBJ databases">
        <title>Adaptation to a free-living lifestyle via gene acquisitions in the diplomonad Trepomonas sp. PC1.</title>
        <authorList>
            <person name="Xu F."/>
            <person name="Jerlstrom-Hultqvist J."/>
            <person name="Kolisko M."/>
            <person name="Simpson A.G.B."/>
            <person name="Roger A.J."/>
            <person name="Svard S.G."/>
            <person name="Andersson J.O."/>
        </authorList>
    </citation>
    <scope>NUCLEOTIDE SEQUENCE</scope>
    <source>
        <strain evidence="2">PC1</strain>
    </source>
</reference>
<dbReference type="AlphaFoldDB" id="A0A146K5B0"/>
<evidence type="ECO:0000256" key="1">
    <source>
        <dbReference type="SAM" id="Coils"/>
    </source>
</evidence>
<accession>A0A146K5B0</accession>
<proteinExistence type="predicted"/>
<sequence>MKKRIKISINSNKQNVDQSLQVAELLSQFRTEIKTISQQKEIDQKKILQACDLLRDEQLVKFGFLIEDGVQTVVKQINYQEYLINKQREELLKIEKLQQKQKLNEEKQKKLELEKELAKIPAEKMFLNEKEYCEFDQNGIPVKMVVDGQQVEVPKSKSKKLQKEWEQRKKLNEKYAE</sequence>